<evidence type="ECO:0000256" key="4">
    <source>
        <dbReference type="ARBA" id="ARBA00023016"/>
    </source>
</evidence>
<name>A0AAD9P623_RIDPI</name>
<dbReference type="FunFam" id="1.10.10.10:FF:000027">
    <property type="entry name" value="Heat shock transcription factor 1"/>
    <property type="match status" value="1"/>
</dbReference>
<keyword evidence="7" id="KW-0804">Transcription</keyword>
<evidence type="ECO:0000259" key="10">
    <source>
        <dbReference type="PROSITE" id="PS00434"/>
    </source>
</evidence>
<evidence type="ECO:0000256" key="1">
    <source>
        <dbReference type="ARBA" id="ARBA00004123"/>
    </source>
</evidence>
<dbReference type="GO" id="GO:0005634">
    <property type="term" value="C:nucleus"/>
    <property type="evidence" value="ECO:0007669"/>
    <property type="project" value="UniProtKB-SubCell"/>
</dbReference>
<dbReference type="EMBL" id="JAODUO010000121">
    <property type="protein sequence ID" value="KAK2188828.1"/>
    <property type="molecule type" value="Genomic_DNA"/>
</dbReference>
<dbReference type="SUPFAM" id="SSF46785">
    <property type="entry name" value="Winged helix' DNA-binding domain"/>
    <property type="match status" value="1"/>
</dbReference>
<dbReference type="GO" id="GO:0003700">
    <property type="term" value="F:DNA-binding transcription factor activity"/>
    <property type="evidence" value="ECO:0007669"/>
    <property type="project" value="InterPro"/>
</dbReference>
<evidence type="ECO:0000313" key="11">
    <source>
        <dbReference type="EMBL" id="KAK2188828.1"/>
    </source>
</evidence>
<dbReference type="Proteomes" id="UP001209878">
    <property type="component" value="Unassembled WGS sequence"/>
</dbReference>
<comment type="caution">
    <text evidence="11">The sequence shown here is derived from an EMBL/GenBank/DDBJ whole genome shotgun (WGS) entry which is preliminary data.</text>
</comment>
<keyword evidence="3" id="KW-0805">Transcription regulation</keyword>
<dbReference type="Pfam" id="PF06546">
    <property type="entry name" value="Vert_HS_TF"/>
    <property type="match status" value="1"/>
</dbReference>
<evidence type="ECO:0000256" key="8">
    <source>
        <dbReference type="ARBA" id="ARBA00023242"/>
    </source>
</evidence>
<keyword evidence="6" id="KW-0010">Activator</keyword>
<protein>
    <recommendedName>
        <fullName evidence="10">HSF-type DNA-binding domain-containing protein</fullName>
    </recommendedName>
</protein>
<dbReference type="InterPro" id="IPR010542">
    <property type="entry name" value="Vert_HSTF_C"/>
</dbReference>
<dbReference type="InterPro" id="IPR000232">
    <property type="entry name" value="HSF_DNA-bd"/>
</dbReference>
<dbReference type="PROSITE" id="PS00434">
    <property type="entry name" value="HSF_DOMAIN"/>
    <property type="match status" value="1"/>
</dbReference>
<dbReference type="PANTHER" id="PTHR10015">
    <property type="entry name" value="HEAT SHOCK TRANSCRIPTION FACTOR"/>
    <property type="match status" value="1"/>
</dbReference>
<keyword evidence="12" id="KW-1185">Reference proteome</keyword>
<dbReference type="AlphaFoldDB" id="A0AAD9P623"/>
<comment type="subcellular location">
    <subcellularLocation>
        <location evidence="1">Nucleus</location>
    </subcellularLocation>
</comment>
<dbReference type="Gene3D" id="1.10.10.10">
    <property type="entry name" value="Winged helix-like DNA-binding domain superfamily/Winged helix DNA-binding domain"/>
    <property type="match status" value="1"/>
</dbReference>
<keyword evidence="4" id="KW-0346">Stress response</keyword>
<gene>
    <name evidence="11" type="ORF">NP493_122g03019</name>
</gene>
<dbReference type="GO" id="GO:0043565">
    <property type="term" value="F:sequence-specific DNA binding"/>
    <property type="evidence" value="ECO:0007669"/>
    <property type="project" value="InterPro"/>
</dbReference>
<reference evidence="11" key="1">
    <citation type="journal article" date="2023" name="Mol. Biol. Evol.">
        <title>Third-Generation Sequencing Reveals the Adaptive Role of the Epigenome in Three Deep-Sea Polychaetes.</title>
        <authorList>
            <person name="Perez M."/>
            <person name="Aroh O."/>
            <person name="Sun Y."/>
            <person name="Lan Y."/>
            <person name="Juniper S.K."/>
            <person name="Young C.R."/>
            <person name="Angers B."/>
            <person name="Qian P.Y."/>
        </authorList>
    </citation>
    <scope>NUCLEOTIDE SEQUENCE</scope>
    <source>
        <strain evidence="11">R07B-5</strain>
    </source>
</reference>
<evidence type="ECO:0000256" key="5">
    <source>
        <dbReference type="ARBA" id="ARBA00023125"/>
    </source>
</evidence>
<organism evidence="11 12">
    <name type="scientific">Ridgeia piscesae</name>
    <name type="common">Tubeworm</name>
    <dbReference type="NCBI Taxonomy" id="27915"/>
    <lineage>
        <taxon>Eukaryota</taxon>
        <taxon>Metazoa</taxon>
        <taxon>Spiralia</taxon>
        <taxon>Lophotrochozoa</taxon>
        <taxon>Annelida</taxon>
        <taxon>Polychaeta</taxon>
        <taxon>Sedentaria</taxon>
        <taxon>Canalipalpata</taxon>
        <taxon>Sabellida</taxon>
        <taxon>Siboglinidae</taxon>
        <taxon>Ridgeia</taxon>
    </lineage>
</organism>
<feature type="domain" description="HSF-type DNA-binding" evidence="10">
    <location>
        <begin position="55"/>
        <end position="79"/>
    </location>
</feature>
<evidence type="ECO:0000256" key="2">
    <source>
        <dbReference type="ARBA" id="ARBA00006403"/>
    </source>
</evidence>
<dbReference type="InterPro" id="IPR036388">
    <property type="entry name" value="WH-like_DNA-bd_sf"/>
</dbReference>
<evidence type="ECO:0000256" key="3">
    <source>
        <dbReference type="ARBA" id="ARBA00023015"/>
    </source>
</evidence>
<dbReference type="Pfam" id="PF00447">
    <property type="entry name" value="HSF_DNA-bind"/>
    <property type="match status" value="1"/>
</dbReference>
<dbReference type="PRINTS" id="PR00056">
    <property type="entry name" value="HSFDOMAIN"/>
</dbReference>
<comment type="similarity">
    <text evidence="2 9">Belongs to the HSF family.</text>
</comment>
<evidence type="ECO:0000256" key="9">
    <source>
        <dbReference type="RuleBase" id="RU004020"/>
    </source>
</evidence>
<dbReference type="SMART" id="SM00415">
    <property type="entry name" value="HSF"/>
    <property type="match status" value="1"/>
</dbReference>
<evidence type="ECO:0000256" key="6">
    <source>
        <dbReference type="ARBA" id="ARBA00023159"/>
    </source>
</evidence>
<dbReference type="PANTHER" id="PTHR10015:SF427">
    <property type="entry name" value="HEAT SHOCK FACTOR PROTEIN"/>
    <property type="match status" value="1"/>
</dbReference>
<evidence type="ECO:0000256" key="7">
    <source>
        <dbReference type="ARBA" id="ARBA00023163"/>
    </source>
</evidence>
<dbReference type="InterPro" id="IPR036390">
    <property type="entry name" value="WH_DNA-bd_sf"/>
</dbReference>
<proteinExistence type="inferred from homology"/>
<evidence type="ECO:0000313" key="12">
    <source>
        <dbReference type="Proteomes" id="UP001209878"/>
    </source>
</evidence>
<keyword evidence="5" id="KW-0238">DNA-binding</keyword>
<keyword evidence="8" id="KW-0539">Nucleus</keyword>
<accession>A0AAD9P623</accession>
<sequence length="582" mass="63107">MMFPASDTVPAGVPAFLGKLWILVDDPSNNDLIGWDPSGTSFHIYEQGRFAKEVLPYYFKHSNVASFIRQLNMYGFHKVSNVDQGSLKIEKDDMEFSHPYFVQGKKNLLARIKRKIPMSKAEERKGPVSELTHVLTEVHALQGKQKNMNSKLESLKSENGALWREVAMLRTKHHKQQQIVNKLIQFLVSLVGSSHGVPGRKRGLPMLNDVSDTQIATKMPRYGSSLSIEVRNQQPPPYTVQLPRTPDNVTSPGDSVVIHELTDHSQMTSPVTITPGEPHKSSSSQALLSPIADSPRVSTESGGLVDSTGPPLVLTTTQATTQPTLAQAITLDLPDMSSPDLGSITPQCLSDMPPPDLTDMSPSSCFIDACDTGQPQSDAAPPSSLLSSGEGRCDDVASMLNATQEDGECSGHKCNKVELSNHVDCLQTELDLLKDLLAVSQYTVDSSTLAGLFAPEYPMTFNSDLLQHLDKESQLGSTLNTPEAGGSTANILTTDVPPSDTSTGGQELVQYTAGTDIQNLFDNVLDDNWYSGDHPVDLTTPTLDVPDCLDTPPIGSTTISFPKTETTDLLDGNGTMTMEEID</sequence>